<feature type="region of interest" description="Disordered" evidence="1">
    <location>
        <begin position="338"/>
        <end position="357"/>
    </location>
</feature>
<keyword evidence="3" id="KW-1185">Reference proteome</keyword>
<protein>
    <submittedName>
        <fullName evidence="2">Uncharacterized protein</fullName>
    </submittedName>
</protein>
<sequence>MDNSVASPAITNRNYVTPIDSPILAKRVSVTSVPKNPSFISSELANKATVSSVPQKSSISSSDKNDKSTRRLPIVSNHLSNIQPRSHSINLSLNERKARNLPPIKQSLSQTTLINNSSTNKLSSKINHHHRHQNNNNNNRNNNDSNNDNDNNSNDNKENKNNNKNNNINDEDINREVNKSYEDLNLSISKEFNELSNQSFLDLDLSENSEDITNSFLYNKDNYKDNNENNEINRSFSDKKNSHSNNNHHIDIVDSNHKNKGKDDHRKPILHPPRNSSLLVKKSRKTFKEKDYNRSFSSFSSGNDNSFQYNTSNLYKSRSFQLYNDSSNDYSRVLNNYANNYTDKDSSDPNKKKRVLKKRPARVSSLFIKGLGLNSSQIMKYLITNSIFLDNYEVSVRKNKHLQKIDENDEEEVEEETEEETEDETEEEENFSNYTDKSKVDNSNNNSNTLLSLSLTSNEDED</sequence>
<name>A0A1Y2DJQ5_9FUNG</name>
<evidence type="ECO:0000256" key="1">
    <source>
        <dbReference type="SAM" id="MobiDB-lite"/>
    </source>
</evidence>
<reference evidence="2 3" key="1">
    <citation type="submission" date="2016-08" db="EMBL/GenBank/DDBJ databases">
        <title>A Parts List for Fungal Cellulosomes Revealed by Comparative Genomics.</title>
        <authorList>
            <consortium name="DOE Joint Genome Institute"/>
            <person name="Haitjema C.H."/>
            <person name="Gilmore S.P."/>
            <person name="Henske J.K."/>
            <person name="Solomon K.V."/>
            <person name="De Groot R."/>
            <person name="Kuo A."/>
            <person name="Mondo S.J."/>
            <person name="Salamov A.A."/>
            <person name="Labutti K."/>
            <person name="Zhao Z."/>
            <person name="Chiniquy J."/>
            <person name="Barry K."/>
            <person name="Brewer H.M."/>
            <person name="Purvine S.O."/>
            <person name="Wright A.T."/>
            <person name="Boxma B."/>
            <person name="Van Alen T."/>
            <person name="Hackstein J.H."/>
            <person name="Baker S.E."/>
            <person name="Grigoriev I.V."/>
            <person name="O'Malley M.A."/>
        </authorList>
    </citation>
    <scope>NUCLEOTIDE SEQUENCE [LARGE SCALE GENOMIC DNA]</scope>
    <source>
        <strain evidence="2 3">G1</strain>
    </source>
</reference>
<feature type="region of interest" description="Disordered" evidence="1">
    <location>
        <begin position="47"/>
        <end position="88"/>
    </location>
</feature>
<comment type="caution">
    <text evidence="2">The sequence shown here is derived from an EMBL/GenBank/DDBJ whole genome shotgun (WGS) entry which is preliminary data.</text>
</comment>
<dbReference type="EMBL" id="MCOG01000065">
    <property type="protein sequence ID" value="ORY59005.1"/>
    <property type="molecule type" value="Genomic_DNA"/>
</dbReference>
<feature type="region of interest" description="Disordered" evidence="1">
    <location>
        <begin position="219"/>
        <end position="274"/>
    </location>
</feature>
<feature type="compositionally biased region" description="Low complexity" evidence="1">
    <location>
        <begin position="51"/>
        <end position="62"/>
    </location>
</feature>
<feature type="compositionally biased region" description="Acidic residues" evidence="1">
    <location>
        <begin position="407"/>
        <end position="430"/>
    </location>
</feature>
<evidence type="ECO:0000313" key="3">
    <source>
        <dbReference type="Proteomes" id="UP000193920"/>
    </source>
</evidence>
<dbReference type="Proteomes" id="UP000193920">
    <property type="component" value="Unassembled WGS sequence"/>
</dbReference>
<feature type="compositionally biased region" description="Polar residues" evidence="1">
    <location>
        <begin position="77"/>
        <end position="88"/>
    </location>
</feature>
<feature type="compositionally biased region" description="Low complexity" evidence="1">
    <location>
        <begin position="442"/>
        <end position="462"/>
    </location>
</feature>
<accession>A0A1Y2DJQ5</accession>
<proteinExistence type="predicted"/>
<organism evidence="2 3">
    <name type="scientific">Neocallimastix californiae</name>
    <dbReference type="NCBI Taxonomy" id="1754190"/>
    <lineage>
        <taxon>Eukaryota</taxon>
        <taxon>Fungi</taxon>
        <taxon>Fungi incertae sedis</taxon>
        <taxon>Chytridiomycota</taxon>
        <taxon>Chytridiomycota incertae sedis</taxon>
        <taxon>Neocallimastigomycetes</taxon>
        <taxon>Neocallimastigales</taxon>
        <taxon>Neocallimastigaceae</taxon>
        <taxon>Neocallimastix</taxon>
    </lineage>
</organism>
<evidence type="ECO:0000313" key="2">
    <source>
        <dbReference type="EMBL" id="ORY59005.1"/>
    </source>
</evidence>
<feature type="region of interest" description="Disordered" evidence="1">
    <location>
        <begin position="405"/>
        <end position="462"/>
    </location>
</feature>
<dbReference type="AlphaFoldDB" id="A0A1Y2DJQ5"/>
<gene>
    <name evidence="2" type="ORF">LY90DRAFT_701494</name>
</gene>
<feature type="region of interest" description="Disordered" evidence="1">
    <location>
        <begin position="120"/>
        <end position="174"/>
    </location>
</feature>
<feature type="compositionally biased region" description="Basic and acidic residues" evidence="1">
    <location>
        <begin position="248"/>
        <end position="267"/>
    </location>
</feature>
<feature type="non-terminal residue" evidence="2">
    <location>
        <position position="462"/>
    </location>
</feature>
<feature type="compositionally biased region" description="Low complexity" evidence="1">
    <location>
        <begin position="134"/>
        <end position="154"/>
    </location>
</feature>